<accession>A0A818ZRN0</accession>
<dbReference type="Proteomes" id="UP000663842">
    <property type="component" value="Unassembled WGS sequence"/>
</dbReference>
<feature type="compositionally biased region" description="Polar residues" evidence="1">
    <location>
        <begin position="99"/>
        <end position="108"/>
    </location>
</feature>
<feature type="compositionally biased region" description="Polar residues" evidence="1">
    <location>
        <begin position="281"/>
        <end position="311"/>
    </location>
</feature>
<comment type="caution">
    <text evidence="2">The sequence shown here is derived from an EMBL/GenBank/DDBJ whole genome shotgun (WGS) entry which is preliminary data.</text>
</comment>
<feature type="region of interest" description="Disordered" evidence="1">
    <location>
        <begin position="98"/>
        <end position="118"/>
    </location>
</feature>
<feature type="region of interest" description="Disordered" evidence="1">
    <location>
        <begin position="278"/>
        <end position="311"/>
    </location>
</feature>
<organism evidence="2 3">
    <name type="scientific">Rotaria magnacalcarata</name>
    <dbReference type="NCBI Taxonomy" id="392030"/>
    <lineage>
        <taxon>Eukaryota</taxon>
        <taxon>Metazoa</taxon>
        <taxon>Spiralia</taxon>
        <taxon>Gnathifera</taxon>
        <taxon>Rotifera</taxon>
        <taxon>Eurotatoria</taxon>
        <taxon>Bdelloidea</taxon>
        <taxon>Philodinida</taxon>
        <taxon>Philodinidae</taxon>
        <taxon>Rotaria</taxon>
    </lineage>
</organism>
<sequence length="402" mass="46452">MITETRQSRTRLIHYEYHYKHNRRRHHTLDNATLDKFNFVCVPLNLDESRTDLSSSHTNLTMTQPKQFSSPITSILPPPTTVSTVTRRVRFKFDDNDKNQSLMDLNNNRHTRSSDDVRLSEKNSIHRVEFQIPVHKDINPWLNVDCSTSLSCPPKTRSLTSQKIDIKYNPNNSMRVQGIAPFIEAEITSQTNRTEIITTSSSSSLSSLSPLFFHFCLPTANDFEKSQSQWYRHMYGHLHKPFEMKLEYHQNPYKPTYTFPEDFNGDLEVMEDYIRRKASQPVDQNDQNNSSSIIRTSNLSLKDQRTPSNRTNGHIEKVTRFEDFYSTPTASSSIEHPKLSNDGSTCISSSSVNNNINLRSNANNIPTSDNDQKLIYKRILRGGEIPTNGLQKFPNNNREYLK</sequence>
<proteinExistence type="predicted"/>
<reference evidence="2" key="1">
    <citation type="submission" date="2021-02" db="EMBL/GenBank/DDBJ databases">
        <authorList>
            <person name="Nowell W R."/>
        </authorList>
    </citation>
    <scope>NUCLEOTIDE SEQUENCE</scope>
</reference>
<evidence type="ECO:0000313" key="3">
    <source>
        <dbReference type="Proteomes" id="UP000663842"/>
    </source>
</evidence>
<gene>
    <name evidence="2" type="ORF">UXM345_LOCUS3228</name>
</gene>
<protein>
    <submittedName>
        <fullName evidence="2">Uncharacterized protein</fullName>
    </submittedName>
</protein>
<name>A0A818ZRN0_9BILA</name>
<evidence type="ECO:0000313" key="2">
    <source>
        <dbReference type="EMBL" id="CAF3772792.1"/>
    </source>
</evidence>
<evidence type="ECO:0000256" key="1">
    <source>
        <dbReference type="SAM" id="MobiDB-lite"/>
    </source>
</evidence>
<dbReference type="EMBL" id="CAJOBF010000205">
    <property type="protein sequence ID" value="CAF3772792.1"/>
    <property type="molecule type" value="Genomic_DNA"/>
</dbReference>
<dbReference type="AlphaFoldDB" id="A0A818ZRN0"/>